<dbReference type="InterPro" id="IPR025659">
    <property type="entry name" value="Tubby-like_C"/>
</dbReference>
<dbReference type="Pfam" id="PF03803">
    <property type="entry name" value="Scramblase"/>
    <property type="match status" value="1"/>
</dbReference>
<dbReference type="Pfam" id="PF10708">
    <property type="entry name" value="DUF2510"/>
    <property type="match status" value="1"/>
</dbReference>
<dbReference type="InterPro" id="IPR038595">
    <property type="entry name" value="LOR_sf"/>
</dbReference>
<dbReference type="PANTHER" id="PTHR23248">
    <property type="entry name" value="PHOSPHOLIPID SCRAMBLASE-RELATED"/>
    <property type="match status" value="1"/>
</dbReference>
<dbReference type="Gene3D" id="2.40.160.200">
    <property type="entry name" value="LURP1-related"/>
    <property type="match status" value="1"/>
</dbReference>
<dbReference type="AlphaFoldDB" id="A0A1H1V219"/>
<reference evidence="3" key="1">
    <citation type="submission" date="2016-10" db="EMBL/GenBank/DDBJ databases">
        <authorList>
            <person name="Varghese N."/>
            <person name="Submissions S."/>
        </authorList>
    </citation>
    <scope>NUCLEOTIDE SEQUENCE [LARGE SCALE GENOMIC DNA]</scope>
    <source>
        <strain evidence="3">DSM 22127</strain>
    </source>
</reference>
<dbReference type="Proteomes" id="UP000198859">
    <property type="component" value="Chromosome I"/>
</dbReference>
<protein>
    <submittedName>
        <fullName evidence="2">Uncharacterized protein YxjI</fullName>
    </submittedName>
</protein>
<dbReference type="InterPro" id="IPR018929">
    <property type="entry name" value="DUF2510"/>
</dbReference>
<evidence type="ECO:0000313" key="2">
    <source>
        <dbReference type="EMBL" id="SDS78660.1"/>
    </source>
</evidence>
<feature type="domain" description="DUF2510" evidence="1">
    <location>
        <begin position="7"/>
        <end position="35"/>
    </location>
</feature>
<dbReference type="SUPFAM" id="SSF54518">
    <property type="entry name" value="Tubby C-terminal domain-like"/>
    <property type="match status" value="1"/>
</dbReference>
<organism evidence="2 3">
    <name type="scientific">Nocardioides scoriae</name>
    <dbReference type="NCBI Taxonomy" id="642780"/>
    <lineage>
        <taxon>Bacteria</taxon>
        <taxon>Bacillati</taxon>
        <taxon>Actinomycetota</taxon>
        <taxon>Actinomycetes</taxon>
        <taxon>Propionibacteriales</taxon>
        <taxon>Nocardioidaceae</taxon>
        <taxon>Nocardioides</taxon>
    </lineage>
</organism>
<dbReference type="PANTHER" id="PTHR23248:SF9">
    <property type="entry name" value="PHOSPHOLIPID SCRAMBLASE"/>
    <property type="match status" value="1"/>
</dbReference>
<evidence type="ECO:0000313" key="3">
    <source>
        <dbReference type="Proteomes" id="UP000198859"/>
    </source>
</evidence>
<evidence type="ECO:0000259" key="1">
    <source>
        <dbReference type="Pfam" id="PF10708"/>
    </source>
</evidence>
<dbReference type="STRING" id="642780.SAMN04488570_2694"/>
<accession>A0A1H1V219</accession>
<proteinExistence type="predicted"/>
<keyword evidence="3" id="KW-1185">Reference proteome</keyword>
<dbReference type="EMBL" id="LT629757">
    <property type="protein sequence ID" value="SDS78660.1"/>
    <property type="molecule type" value="Genomic_DNA"/>
</dbReference>
<dbReference type="GO" id="GO:0005886">
    <property type="term" value="C:plasma membrane"/>
    <property type="evidence" value="ECO:0007669"/>
    <property type="project" value="TreeGrafter"/>
</dbReference>
<dbReference type="InterPro" id="IPR005552">
    <property type="entry name" value="Scramblase"/>
</dbReference>
<name>A0A1H1V219_9ACTN</name>
<sequence>MPQVPPAGWHADPFRRAEHRFWDGVRWTEHVASNGRQWVDPPVAVAPLAVVPNTPRAAQPYPREGNRQVSGSPPVSRAAARIQKQVQKIEVASIAGGADLAILSEPVLVINQKGKLVELRAEYAIYDRNGLQVAAVRGKRLSSRMQVVDMEGRPLFDLRRESNLLTSKVVVADEYGGKTGRIVPSMNPNKKDRRFKLEDAGNKLIGAVHSDDRGRHRDFHVQDTGGSVVARITKTRASLAKELFTKGDNYVVEFPGHVTGPLRLLSIAAALVVDTAFHQR</sequence>
<dbReference type="GO" id="GO:0017128">
    <property type="term" value="F:phospholipid scramblase activity"/>
    <property type="evidence" value="ECO:0007669"/>
    <property type="project" value="InterPro"/>
</dbReference>
<gene>
    <name evidence="2" type="ORF">SAMN04488570_2694</name>
</gene>